<name>A0AAV6Q275_SOLSE</name>
<organism evidence="2 3">
    <name type="scientific">Solea senegalensis</name>
    <name type="common">Senegalese sole</name>
    <dbReference type="NCBI Taxonomy" id="28829"/>
    <lineage>
        <taxon>Eukaryota</taxon>
        <taxon>Metazoa</taxon>
        <taxon>Chordata</taxon>
        <taxon>Craniata</taxon>
        <taxon>Vertebrata</taxon>
        <taxon>Euteleostomi</taxon>
        <taxon>Actinopterygii</taxon>
        <taxon>Neopterygii</taxon>
        <taxon>Teleostei</taxon>
        <taxon>Neoteleostei</taxon>
        <taxon>Acanthomorphata</taxon>
        <taxon>Carangaria</taxon>
        <taxon>Pleuronectiformes</taxon>
        <taxon>Pleuronectoidei</taxon>
        <taxon>Soleidae</taxon>
        <taxon>Solea</taxon>
    </lineage>
</organism>
<sequence>MWMSSKRCQLQGQGVSPTSVETPENKQNIVAGRHEHGADTHNNNNNNNNNNNWKRLDIGTSGDESYCVTSVNTPRRVGTGDCK</sequence>
<accession>A0AAV6Q275</accession>
<dbReference type="EMBL" id="JAGKHQ010000019">
    <property type="protein sequence ID" value="KAG7482307.1"/>
    <property type="molecule type" value="Genomic_DNA"/>
</dbReference>
<dbReference type="Proteomes" id="UP000693946">
    <property type="component" value="Linkage Group LG7"/>
</dbReference>
<dbReference type="AlphaFoldDB" id="A0AAV6Q275"/>
<evidence type="ECO:0000256" key="1">
    <source>
        <dbReference type="SAM" id="MobiDB-lite"/>
    </source>
</evidence>
<keyword evidence="3" id="KW-1185">Reference proteome</keyword>
<protein>
    <submittedName>
        <fullName evidence="2">Uncharacterized protein</fullName>
    </submittedName>
</protein>
<feature type="compositionally biased region" description="Polar residues" evidence="1">
    <location>
        <begin position="1"/>
        <end position="28"/>
    </location>
</feature>
<feature type="compositionally biased region" description="Low complexity" evidence="1">
    <location>
        <begin position="42"/>
        <end position="52"/>
    </location>
</feature>
<gene>
    <name evidence="2" type="ORF">JOB18_018493</name>
</gene>
<evidence type="ECO:0000313" key="2">
    <source>
        <dbReference type="EMBL" id="KAG7482307.1"/>
    </source>
</evidence>
<evidence type="ECO:0000313" key="3">
    <source>
        <dbReference type="Proteomes" id="UP000693946"/>
    </source>
</evidence>
<feature type="region of interest" description="Disordered" evidence="1">
    <location>
        <begin position="1"/>
        <end position="56"/>
    </location>
</feature>
<comment type="caution">
    <text evidence="2">The sequence shown here is derived from an EMBL/GenBank/DDBJ whole genome shotgun (WGS) entry which is preliminary data.</text>
</comment>
<reference evidence="2 3" key="1">
    <citation type="journal article" date="2021" name="Sci. Rep.">
        <title>Chromosome anchoring in Senegalese sole (Solea senegalensis) reveals sex-associated markers and genome rearrangements in flatfish.</title>
        <authorList>
            <person name="Guerrero-Cozar I."/>
            <person name="Gomez-Garrido J."/>
            <person name="Berbel C."/>
            <person name="Martinez-Blanch J.F."/>
            <person name="Alioto T."/>
            <person name="Claros M.G."/>
            <person name="Gagnaire P.A."/>
            <person name="Manchado M."/>
        </authorList>
    </citation>
    <scope>NUCLEOTIDE SEQUENCE [LARGE SCALE GENOMIC DNA]</scope>
    <source>
        <strain evidence="2">Sse05_10M</strain>
    </source>
</reference>
<proteinExistence type="predicted"/>